<comment type="subcellular location">
    <subcellularLocation>
        <location evidence="8">Cell membrane</location>
        <topology evidence="8">Multi-pass membrane protein</topology>
    </subcellularLocation>
    <subcellularLocation>
        <location evidence="1">Membrane</location>
        <topology evidence="1">Multi-pass membrane protein</topology>
    </subcellularLocation>
</comment>
<evidence type="ECO:0000313" key="11">
    <source>
        <dbReference type="Proteomes" id="UP001162891"/>
    </source>
</evidence>
<keyword evidence="7 8" id="KW-0924">Ammonia transport</keyword>
<feature type="transmembrane region" description="Helical" evidence="8">
    <location>
        <begin position="187"/>
        <end position="208"/>
    </location>
</feature>
<feature type="transmembrane region" description="Helical" evidence="8">
    <location>
        <begin position="290"/>
        <end position="310"/>
    </location>
</feature>
<feature type="transmembrane region" description="Helical" evidence="8">
    <location>
        <begin position="229"/>
        <end position="246"/>
    </location>
</feature>
<dbReference type="PANTHER" id="PTHR11730:SF6">
    <property type="entry name" value="AMMONIUM TRANSPORTER"/>
    <property type="match status" value="1"/>
</dbReference>
<name>A0ABM7WYH7_9BACT</name>
<keyword evidence="5 8" id="KW-1133">Transmembrane helix</keyword>
<feature type="transmembrane region" description="Helical" evidence="8">
    <location>
        <begin position="391"/>
        <end position="413"/>
    </location>
</feature>
<evidence type="ECO:0000259" key="9">
    <source>
        <dbReference type="Pfam" id="PF00909"/>
    </source>
</evidence>
<evidence type="ECO:0000256" key="2">
    <source>
        <dbReference type="ARBA" id="ARBA00005887"/>
    </source>
</evidence>
<dbReference type="Gene3D" id="1.10.3430.10">
    <property type="entry name" value="Ammonium transporter AmtB like domains"/>
    <property type="match status" value="1"/>
</dbReference>
<dbReference type="InterPro" id="IPR024041">
    <property type="entry name" value="NH4_transpt_AmtB-like_dom"/>
</dbReference>
<organism evidence="10 11">
    <name type="scientific">Anaeromyxobacter oryzae</name>
    <dbReference type="NCBI Taxonomy" id="2918170"/>
    <lineage>
        <taxon>Bacteria</taxon>
        <taxon>Pseudomonadati</taxon>
        <taxon>Myxococcota</taxon>
        <taxon>Myxococcia</taxon>
        <taxon>Myxococcales</taxon>
        <taxon>Cystobacterineae</taxon>
        <taxon>Anaeromyxobacteraceae</taxon>
        <taxon>Anaeromyxobacter</taxon>
    </lineage>
</organism>
<evidence type="ECO:0000256" key="7">
    <source>
        <dbReference type="ARBA" id="ARBA00023177"/>
    </source>
</evidence>
<keyword evidence="3 8" id="KW-0813">Transport</keyword>
<feature type="transmembrane region" description="Helical" evidence="8">
    <location>
        <begin position="346"/>
        <end position="365"/>
    </location>
</feature>
<comment type="similarity">
    <text evidence="2 8">Belongs to the ammonia transporter channel (TC 1.A.11.2) family.</text>
</comment>
<evidence type="ECO:0000256" key="5">
    <source>
        <dbReference type="ARBA" id="ARBA00022989"/>
    </source>
</evidence>
<feature type="transmembrane region" description="Helical" evidence="8">
    <location>
        <begin position="258"/>
        <end position="283"/>
    </location>
</feature>
<keyword evidence="6 8" id="KW-0472">Membrane</keyword>
<feature type="domain" description="Ammonium transporter AmtB-like" evidence="9">
    <location>
        <begin position="12"/>
        <end position="443"/>
    </location>
</feature>
<evidence type="ECO:0000256" key="8">
    <source>
        <dbReference type="RuleBase" id="RU362002"/>
    </source>
</evidence>
<evidence type="ECO:0000256" key="3">
    <source>
        <dbReference type="ARBA" id="ARBA00022448"/>
    </source>
</evidence>
<feature type="transmembrane region" description="Helical" evidence="8">
    <location>
        <begin position="47"/>
        <end position="67"/>
    </location>
</feature>
<evidence type="ECO:0000313" key="10">
    <source>
        <dbReference type="EMBL" id="BDG04566.1"/>
    </source>
</evidence>
<gene>
    <name evidence="10" type="primary">amt-1_1</name>
    <name evidence="10" type="ORF">AMOR_35620</name>
</gene>
<keyword evidence="11" id="KW-1185">Reference proteome</keyword>
<dbReference type="RefSeq" id="WP_248352982.1">
    <property type="nucleotide sequence ID" value="NZ_AP025591.1"/>
</dbReference>
<dbReference type="Pfam" id="PF00909">
    <property type="entry name" value="Ammonium_transp"/>
    <property type="match status" value="1"/>
</dbReference>
<sequence>MAPSLEPSLNLAWVLLTGFLVMFMQAGFAMVETGFTRARSAANTMAMNLIIYPVGVLGFWLVGYGLMMGGVREWTTLGAAAPGGHELALTLGGRAWGLAGAARFALVTVASEPSHLAMFLFATVFMDTAATIPTGAMAERWRFAAFLVYGVFMSTLLYPLYGNWVWGGGWLAQLGVNVGLGHGHVDFAGSSVVHMTGGLTALAGAIVLGPRLGRFRADGTIGAMPGHNLPMSVVGTLILAFGWFGFNAGSTLSAASPRIALIAVNTMLSSAGGALAALLSVWFTLDKPDVGMACNGLLGGLVAITAGCAFVTPAAAVLVGVVAGVLVVWSVGLLERRLRVDDPVGAFAVHGVCGTWGALAVGLLADGSWGNGWNGVAGPVRGLLFGDAGQLGAQLVGVLANATFVFGTSYGFFRLVDRLVGNRVSAEVEQQGVDALEMGTDAYPRT</sequence>
<proteinExistence type="inferred from homology"/>
<feature type="transmembrane region" description="Helical" evidence="8">
    <location>
        <begin position="12"/>
        <end position="35"/>
    </location>
</feature>
<dbReference type="InterPro" id="IPR001905">
    <property type="entry name" value="Ammonium_transpt"/>
</dbReference>
<feature type="transmembrane region" description="Helical" evidence="8">
    <location>
        <begin position="116"/>
        <end position="136"/>
    </location>
</feature>
<evidence type="ECO:0000256" key="6">
    <source>
        <dbReference type="ARBA" id="ARBA00023136"/>
    </source>
</evidence>
<reference evidence="11" key="1">
    <citation type="journal article" date="2022" name="Int. J. Syst. Evol. Microbiol.">
        <title>Anaeromyxobacter oryzae sp. nov., Anaeromyxobacter diazotrophicus sp. nov. and Anaeromyxobacter paludicola sp. nov., isolated from paddy soils.</title>
        <authorList>
            <person name="Itoh H."/>
            <person name="Xu Z."/>
            <person name="Mise K."/>
            <person name="Masuda Y."/>
            <person name="Ushijima N."/>
            <person name="Hayakawa C."/>
            <person name="Shiratori Y."/>
            <person name="Senoo K."/>
        </authorList>
    </citation>
    <scope>NUCLEOTIDE SEQUENCE [LARGE SCALE GENOMIC DNA]</scope>
    <source>
        <strain evidence="11">Red232</strain>
    </source>
</reference>
<evidence type="ECO:0000256" key="4">
    <source>
        <dbReference type="ARBA" id="ARBA00022692"/>
    </source>
</evidence>
<dbReference type="PANTHER" id="PTHR11730">
    <property type="entry name" value="AMMONIUM TRANSPORTER"/>
    <property type="match status" value="1"/>
</dbReference>
<feature type="transmembrane region" description="Helical" evidence="8">
    <location>
        <begin position="143"/>
        <end position="161"/>
    </location>
</feature>
<accession>A0ABM7WYH7</accession>
<protein>
    <recommendedName>
        <fullName evidence="8">Ammonium transporter</fullName>
    </recommendedName>
</protein>
<dbReference type="InterPro" id="IPR029020">
    <property type="entry name" value="Ammonium/urea_transptr"/>
</dbReference>
<dbReference type="InterPro" id="IPR018047">
    <property type="entry name" value="Ammonium_transpt_CS"/>
</dbReference>
<keyword evidence="4 8" id="KW-0812">Transmembrane</keyword>
<dbReference type="NCBIfam" id="TIGR00836">
    <property type="entry name" value="amt"/>
    <property type="match status" value="1"/>
</dbReference>
<dbReference type="SUPFAM" id="SSF111352">
    <property type="entry name" value="Ammonium transporter"/>
    <property type="match status" value="1"/>
</dbReference>
<feature type="transmembrane region" description="Helical" evidence="8">
    <location>
        <begin position="316"/>
        <end position="334"/>
    </location>
</feature>
<dbReference type="PROSITE" id="PS01219">
    <property type="entry name" value="AMMONIUM_TRANSP"/>
    <property type="match status" value="1"/>
</dbReference>
<dbReference type="Proteomes" id="UP001162891">
    <property type="component" value="Chromosome"/>
</dbReference>
<dbReference type="EMBL" id="AP025591">
    <property type="protein sequence ID" value="BDG04566.1"/>
    <property type="molecule type" value="Genomic_DNA"/>
</dbReference>
<evidence type="ECO:0000256" key="1">
    <source>
        <dbReference type="ARBA" id="ARBA00004141"/>
    </source>
</evidence>